<proteinExistence type="predicted"/>
<evidence type="ECO:0000313" key="2">
    <source>
        <dbReference type="EMBL" id="STU50296.1"/>
    </source>
</evidence>
<accession>A0A377YSL7</accession>
<feature type="region of interest" description="Disordered" evidence="1">
    <location>
        <begin position="76"/>
        <end position="97"/>
    </location>
</feature>
<dbReference type="Proteomes" id="UP000254799">
    <property type="component" value="Unassembled WGS sequence"/>
</dbReference>
<gene>
    <name evidence="2" type="ORF">NCTC8849_06498</name>
</gene>
<sequence length="97" mass="10212">MTVEYTVIEKVPSAEAFCHLRVAAGMSPRPLEGARAGLPHSCYGVHILWQETPIAMGRIVGDGAINFDIVDVAVDSGSPGKRPWPAGDGEAGRLAGR</sequence>
<organism evidence="2 3">
    <name type="scientific">Klebsiella pneumoniae</name>
    <dbReference type="NCBI Taxonomy" id="573"/>
    <lineage>
        <taxon>Bacteria</taxon>
        <taxon>Pseudomonadati</taxon>
        <taxon>Pseudomonadota</taxon>
        <taxon>Gammaproteobacteria</taxon>
        <taxon>Enterobacterales</taxon>
        <taxon>Enterobacteriaceae</taxon>
        <taxon>Klebsiella/Raoultella group</taxon>
        <taxon>Klebsiella</taxon>
        <taxon>Klebsiella pneumoniae complex</taxon>
    </lineage>
</organism>
<reference evidence="2 3" key="1">
    <citation type="submission" date="2018-06" db="EMBL/GenBank/DDBJ databases">
        <authorList>
            <consortium name="Pathogen Informatics"/>
            <person name="Doyle S."/>
        </authorList>
    </citation>
    <scope>NUCLEOTIDE SEQUENCE [LARGE SCALE GENOMIC DNA]</scope>
    <source>
        <strain evidence="2 3">NCTC8849</strain>
    </source>
</reference>
<protein>
    <submittedName>
        <fullName evidence="2">N-acetyltransferase GCN5</fullName>
    </submittedName>
</protein>
<name>A0A377YSL7_KLEPN</name>
<dbReference type="EMBL" id="UGLC01000004">
    <property type="protein sequence ID" value="STU50296.1"/>
    <property type="molecule type" value="Genomic_DNA"/>
</dbReference>
<dbReference type="Gene3D" id="3.40.630.30">
    <property type="match status" value="1"/>
</dbReference>
<keyword evidence="2" id="KW-0808">Transferase</keyword>
<evidence type="ECO:0000313" key="3">
    <source>
        <dbReference type="Proteomes" id="UP000254799"/>
    </source>
</evidence>
<dbReference type="GO" id="GO:0016740">
    <property type="term" value="F:transferase activity"/>
    <property type="evidence" value="ECO:0007669"/>
    <property type="project" value="UniProtKB-KW"/>
</dbReference>
<dbReference type="AlphaFoldDB" id="A0A377YSL7"/>
<evidence type="ECO:0000256" key="1">
    <source>
        <dbReference type="SAM" id="MobiDB-lite"/>
    </source>
</evidence>